<proteinExistence type="predicted"/>
<gene>
    <name evidence="1" type="ORF">BST96_15210</name>
</gene>
<name>A0A1X9NG13_9GAMM</name>
<dbReference type="RefSeq" id="WP_085759518.1">
    <property type="nucleotide sequence ID" value="NZ_CP019343.1"/>
</dbReference>
<dbReference type="OrthoDB" id="5767052at2"/>
<dbReference type="PROSITE" id="PS51257">
    <property type="entry name" value="PROKAR_LIPOPROTEIN"/>
    <property type="match status" value="1"/>
</dbReference>
<keyword evidence="2" id="KW-1185">Reference proteome</keyword>
<dbReference type="EMBL" id="CP019343">
    <property type="protein sequence ID" value="ARN75342.1"/>
    <property type="molecule type" value="Genomic_DNA"/>
</dbReference>
<organism evidence="1 2">
    <name type="scientific">Oceanicoccus sagamiensis</name>
    <dbReference type="NCBI Taxonomy" id="716816"/>
    <lineage>
        <taxon>Bacteria</taxon>
        <taxon>Pseudomonadati</taxon>
        <taxon>Pseudomonadota</taxon>
        <taxon>Gammaproteobacteria</taxon>
        <taxon>Cellvibrionales</taxon>
        <taxon>Spongiibacteraceae</taxon>
        <taxon>Oceanicoccus</taxon>
    </lineage>
</organism>
<reference evidence="1 2" key="1">
    <citation type="submission" date="2016-11" db="EMBL/GenBank/DDBJ databases">
        <title>Trade-off between light-utilization and light-protection in marine flavobacteria.</title>
        <authorList>
            <person name="Kumagai Y."/>
        </authorList>
    </citation>
    <scope>NUCLEOTIDE SEQUENCE [LARGE SCALE GENOMIC DNA]</scope>
    <source>
        <strain evidence="1 2">NBRC 107125</strain>
    </source>
</reference>
<dbReference type="KEGG" id="osg:BST96_15210"/>
<evidence type="ECO:0000313" key="2">
    <source>
        <dbReference type="Proteomes" id="UP000193450"/>
    </source>
</evidence>
<protein>
    <recommendedName>
        <fullName evidence="3">Lipoprotein</fullName>
    </recommendedName>
</protein>
<dbReference type="Pfam" id="PF19795">
    <property type="entry name" value="DUF6279"/>
    <property type="match status" value="1"/>
</dbReference>
<dbReference type="AlphaFoldDB" id="A0A1X9NG13"/>
<evidence type="ECO:0008006" key="3">
    <source>
        <dbReference type="Google" id="ProtNLM"/>
    </source>
</evidence>
<dbReference type="PIRSF" id="PIRSF028200">
    <property type="entry name" value="UCP028200"/>
    <property type="match status" value="1"/>
</dbReference>
<accession>A0A1X9NG13</accession>
<evidence type="ECO:0000313" key="1">
    <source>
        <dbReference type="EMBL" id="ARN75342.1"/>
    </source>
</evidence>
<dbReference type="InterPro" id="IPR016875">
    <property type="entry name" value="UCP028200"/>
</dbReference>
<dbReference type="Proteomes" id="UP000193450">
    <property type="component" value="Chromosome"/>
</dbReference>
<sequence length="298" mass="34966">MNLQRLSSSIRFLRLRSVLLVLVAAFFLTSCTAKVSYRFLDWVIAWSVDDYVDWDRNQQVEFDQRLEAILLWHQQTQLPEYSRLIRQTQADFQQPLSEALLRQRLDEMTVLWSDLQQRLEPDVIALMSSLSDKQVRGIEKQLNKVTEKMEKKYLLSNRDKVTKDRIKGVEKFLSGLIGRLNDQQEQAIDNWSDNLADSSGAWIESRKRWASHFVAALDDRAEPEFADRINLLFVEPQKLWDDEYVRLTEANFTNGINLVLALQPTLTEKQWSKLNKEMDQWAEVFDELAAEVNQQPVE</sequence>